<proteinExistence type="predicted"/>
<evidence type="ECO:0000256" key="1">
    <source>
        <dbReference type="ARBA" id="ARBA00022598"/>
    </source>
</evidence>
<evidence type="ECO:0000256" key="2">
    <source>
        <dbReference type="ARBA" id="ARBA00022741"/>
    </source>
</evidence>
<keyword evidence="1" id="KW-0436">Ligase</keyword>
<evidence type="ECO:0000313" key="7">
    <source>
        <dbReference type="Proteomes" id="UP001149954"/>
    </source>
</evidence>
<gene>
    <name evidence="6" type="ORF">N7463_008609</name>
</gene>
<dbReference type="InterPro" id="IPR041472">
    <property type="entry name" value="BL00235/CARNS1_N"/>
</dbReference>
<dbReference type="PANTHER" id="PTHR43585">
    <property type="entry name" value="FUMIPYRROLE BIOSYNTHESIS PROTEIN C"/>
    <property type="match status" value="1"/>
</dbReference>
<dbReference type="OrthoDB" id="434648at2759"/>
<keyword evidence="3 4" id="KW-0067">ATP-binding</keyword>
<dbReference type="InterPro" id="IPR052032">
    <property type="entry name" value="ATP-dep_AA_Ligase"/>
</dbReference>
<keyword evidence="2 4" id="KW-0547">Nucleotide-binding</keyword>
<evidence type="ECO:0000313" key="6">
    <source>
        <dbReference type="EMBL" id="KAJ5496622.1"/>
    </source>
</evidence>
<sequence>MIIISNNNEEGDFVSEVFRIQAPNSKTLTNLFCRWRISNSSNDEDASQYFHSLDLLLSVLPKSTNGDCTEEFLNISDATGTALEALARHTCFTIQGLVEGTEIATKVLLAPGDGYLCRTDILDVRMRHSEFVDAVISFSSRERHLRAIPAQAKASLLPLLLSSPGALVAKQSHLSKYETLKLLQKDLKMRLSFDWVLPTKVAARRVAVIGGRPMYDATRGMYGSQGFFEAAKALDISMIVFDKPGHWLEGEKYAHLRDDFIAIDMSKLEDLPQRIAEALRGRHIDGILTFTDEHVITTAKAAEILGLPTEPAQDMLRAHHKHEMRKLVNNTNVQSVRLDSLYELESPAFAEELKSLKYPLIVKPCRGESSRGVRKVTDQDNMREAVCMLDKEGLAEHGILLETYVDGPEVDANFVLWDGEVLFLEVTDNFPCQGDARGAILADNFSETLQISNSRLPADEIEIICSSLHRSLLQLGFRSGVFHVEARMQNSSMGYQDVNGDGILDLVVSKTGDGATTNLGFQQDTFLIEVNARPPGTGGTWSTLYTYGVDFGALQLLRAIEDRERFEALSKPFSFPSSGAGDGGGAQYWTAHCMIPIHRENILVPDDFFNMVYRAAPEIVPHIVRAELSVQPGSVVSPSGQVPWIAYLLLCSRTSRRHALEMHKRVSTASKKVLDVVSGYGL</sequence>
<feature type="domain" description="ATP-grasp" evidence="5">
    <location>
        <begin position="325"/>
        <end position="560"/>
    </location>
</feature>
<evidence type="ECO:0000256" key="3">
    <source>
        <dbReference type="ARBA" id="ARBA00022840"/>
    </source>
</evidence>
<dbReference type="PROSITE" id="PS50975">
    <property type="entry name" value="ATP_GRASP"/>
    <property type="match status" value="1"/>
</dbReference>
<dbReference type="InterPro" id="IPR013815">
    <property type="entry name" value="ATP_grasp_subdomain_1"/>
</dbReference>
<comment type="caution">
    <text evidence="6">The sequence shown here is derived from an EMBL/GenBank/DDBJ whole genome shotgun (WGS) entry which is preliminary data.</text>
</comment>
<accession>A0A9W9XP77</accession>
<reference evidence="6" key="2">
    <citation type="journal article" date="2023" name="IMA Fungus">
        <title>Comparative genomic study of the Penicillium genus elucidates a diverse pangenome and 15 lateral gene transfer events.</title>
        <authorList>
            <person name="Petersen C."/>
            <person name="Sorensen T."/>
            <person name="Nielsen M.R."/>
            <person name="Sondergaard T.E."/>
            <person name="Sorensen J.L."/>
            <person name="Fitzpatrick D.A."/>
            <person name="Frisvad J.C."/>
            <person name="Nielsen K.L."/>
        </authorList>
    </citation>
    <scope>NUCLEOTIDE SEQUENCE</scope>
    <source>
        <strain evidence="6">IBT 29495</strain>
    </source>
</reference>
<protein>
    <recommendedName>
        <fullName evidence="5">ATP-grasp domain-containing protein</fullName>
    </recommendedName>
</protein>
<evidence type="ECO:0000259" key="5">
    <source>
        <dbReference type="PROSITE" id="PS50975"/>
    </source>
</evidence>
<dbReference type="Gene3D" id="3.30.1490.20">
    <property type="entry name" value="ATP-grasp fold, A domain"/>
    <property type="match status" value="1"/>
</dbReference>
<dbReference type="AlphaFoldDB" id="A0A9W9XP77"/>
<dbReference type="Proteomes" id="UP001149954">
    <property type="component" value="Unassembled WGS sequence"/>
</dbReference>
<dbReference type="Pfam" id="PF18130">
    <property type="entry name" value="ATPgrasp_N"/>
    <property type="match status" value="1"/>
</dbReference>
<dbReference type="Gene3D" id="3.40.50.20">
    <property type="match status" value="1"/>
</dbReference>
<keyword evidence="7" id="KW-1185">Reference proteome</keyword>
<dbReference type="GO" id="GO:0046872">
    <property type="term" value="F:metal ion binding"/>
    <property type="evidence" value="ECO:0007669"/>
    <property type="project" value="InterPro"/>
</dbReference>
<dbReference type="EMBL" id="JAPWDS010000005">
    <property type="protein sequence ID" value="KAJ5496622.1"/>
    <property type="molecule type" value="Genomic_DNA"/>
</dbReference>
<dbReference type="Pfam" id="PF13535">
    <property type="entry name" value="ATP-grasp_4"/>
    <property type="match status" value="1"/>
</dbReference>
<organism evidence="6 7">
    <name type="scientific">Penicillium fimorum</name>
    <dbReference type="NCBI Taxonomy" id="1882269"/>
    <lineage>
        <taxon>Eukaryota</taxon>
        <taxon>Fungi</taxon>
        <taxon>Dikarya</taxon>
        <taxon>Ascomycota</taxon>
        <taxon>Pezizomycotina</taxon>
        <taxon>Eurotiomycetes</taxon>
        <taxon>Eurotiomycetidae</taxon>
        <taxon>Eurotiales</taxon>
        <taxon>Aspergillaceae</taxon>
        <taxon>Penicillium</taxon>
    </lineage>
</organism>
<dbReference type="InterPro" id="IPR011761">
    <property type="entry name" value="ATP-grasp"/>
</dbReference>
<name>A0A9W9XP77_9EURO</name>
<dbReference type="SUPFAM" id="SSF56059">
    <property type="entry name" value="Glutathione synthetase ATP-binding domain-like"/>
    <property type="match status" value="1"/>
</dbReference>
<reference evidence="6" key="1">
    <citation type="submission" date="2022-12" db="EMBL/GenBank/DDBJ databases">
        <authorList>
            <person name="Petersen C."/>
        </authorList>
    </citation>
    <scope>NUCLEOTIDE SEQUENCE</scope>
    <source>
        <strain evidence="6">IBT 29495</strain>
    </source>
</reference>
<dbReference type="GO" id="GO:0005524">
    <property type="term" value="F:ATP binding"/>
    <property type="evidence" value="ECO:0007669"/>
    <property type="project" value="UniProtKB-UniRule"/>
</dbReference>
<dbReference type="PANTHER" id="PTHR43585:SF2">
    <property type="entry name" value="ATP-GRASP ENZYME FSQD"/>
    <property type="match status" value="1"/>
</dbReference>
<dbReference type="GO" id="GO:0016874">
    <property type="term" value="F:ligase activity"/>
    <property type="evidence" value="ECO:0007669"/>
    <property type="project" value="UniProtKB-KW"/>
</dbReference>
<dbReference type="Gene3D" id="3.30.470.20">
    <property type="entry name" value="ATP-grasp fold, B domain"/>
    <property type="match status" value="1"/>
</dbReference>
<evidence type="ECO:0000256" key="4">
    <source>
        <dbReference type="PROSITE-ProRule" id="PRU00409"/>
    </source>
</evidence>